<protein>
    <recommendedName>
        <fullName evidence="4">Peroxin 11C</fullName>
    </recommendedName>
</protein>
<sequence>MTTSEAPPASSANTTSPPPPSSLPPSPTSRPPTDKPVSLSALVASTPSRIDAFLTHLSQCMQTRTGAETVLLFACYATRLSGSLLETLSSAAIRQSTRRLLALAYKPPPTSTIPRPSLSLAALALQLSARLKALSGLISETRTMARLWGLLGLYFAAKKLVRKSLAAKRQAGETGETGGTGGAGGAGGTGGAGEEKHAVRAARDISPESTFDTLVAYAQLASLLVFQATENVSFLSSKKVLPLAGPSQGRLALLSVRAWGLYVAMEAARLLVERSRKKEEEGGEKGRLNQDSKGGREWERQWKKSFYRNLAWAPLTLHWGSNGGGFLPDLAVSMLGFYPALGTMMDLWRDTGVV</sequence>
<evidence type="ECO:0000256" key="1">
    <source>
        <dbReference type="SAM" id="MobiDB-lite"/>
    </source>
</evidence>
<accession>A0A9P7SIC1</accession>
<evidence type="ECO:0008006" key="4">
    <source>
        <dbReference type="Google" id="ProtNLM"/>
    </source>
</evidence>
<comment type="caution">
    <text evidence="2">The sequence shown here is derived from an EMBL/GenBank/DDBJ whole genome shotgun (WGS) entry which is preliminary data.</text>
</comment>
<feature type="compositionally biased region" description="Pro residues" evidence="1">
    <location>
        <begin position="16"/>
        <end position="30"/>
    </location>
</feature>
<evidence type="ECO:0000313" key="3">
    <source>
        <dbReference type="Proteomes" id="UP000706124"/>
    </source>
</evidence>
<evidence type="ECO:0000313" key="2">
    <source>
        <dbReference type="EMBL" id="KAG5939963.1"/>
    </source>
</evidence>
<keyword evidence="3" id="KW-1185">Reference proteome</keyword>
<feature type="region of interest" description="Disordered" evidence="1">
    <location>
        <begin position="1"/>
        <end position="37"/>
    </location>
</feature>
<feature type="region of interest" description="Disordered" evidence="1">
    <location>
        <begin position="169"/>
        <end position="199"/>
    </location>
</feature>
<gene>
    <name evidence="2" type="ORF">E4U60_000690</name>
</gene>
<feature type="region of interest" description="Disordered" evidence="1">
    <location>
        <begin position="275"/>
        <end position="296"/>
    </location>
</feature>
<feature type="compositionally biased region" description="Low complexity" evidence="1">
    <location>
        <begin position="1"/>
        <end position="15"/>
    </location>
</feature>
<feature type="compositionally biased region" description="Gly residues" evidence="1">
    <location>
        <begin position="175"/>
        <end position="192"/>
    </location>
</feature>
<proteinExistence type="predicted"/>
<dbReference type="PANTHER" id="PTHR12652">
    <property type="entry name" value="PEROXISOMAL BIOGENESIS FACTOR 11"/>
    <property type="match status" value="1"/>
</dbReference>
<dbReference type="Proteomes" id="UP000706124">
    <property type="component" value="Unassembled WGS sequence"/>
</dbReference>
<reference evidence="2 3" key="1">
    <citation type="journal article" date="2020" name="bioRxiv">
        <title>Whole genome comparisons of ergot fungi reveals the divergence and evolution of species within the genus Claviceps are the result of varying mechanisms driving genome evolution and host range expansion.</title>
        <authorList>
            <person name="Wyka S.A."/>
            <person name="Mondo S.J."/>
            <person name="Liu M."/>
            <person name="Dettman J."/>
            <person name="Nalam V."/>
            <person name="Broders K.D."/>
        </authorList>
    </citation>
    <scope>NUCLEOTIDE SEQUENCE [LARGE SCALE GENOMIC DNA]</scope>
    <source>
        <strain evidence="2 3">CCC 1485</strain>
    </source>
</reference>
<dbReference type="AlphaFoldDB" id="A0A9P7SIC1"/>
<dbReference type="OrthoDB" id="10005898at2759"/>
<dbReference type="PANTHER" id="PTHR12652:SF25">
    <property type="entry name" value="MICROBODY (PEROXISOME) PROLIFERATION PROTEIN PEROXIN 11C (EUROFUNG)"/>
    <property type="match status" value="1"/>
</dbReference>
<organism evidence="2 3">
    <name type="scientific">Claviceps pazoutovae</name>
    <dbReference type="NCBI Taxonomy" id="1649127"/>
    <lineage>
        <taxon>Eukaryota</taxon>
        <taxon>Fungi</taxon>
        <taxon>Dikarya</taxon>
        <taxon>Ascomycota</taxon>
        <taxon>Pezizomycotina</taxon>
        <taxon>Sordariomycetes</taxon>
        <taxon>Hypocreomycetidae</taxon>
        <taxon>Hypocreales</taxon>
        <taxon>Clavicipitaceae</taxon>
        <taxon>Claviceps</taxon>
    </lineage>
</organism>
<name>A0A9P7SIC1_9HYPO</name>
<dbReference type="EMBL" id="SRPO01000122">
    <property type="protein sequence ID" value="KAG5939963.1"/>
    <property type="molecule type" value="Genomic_DNA"/>
</dbReference>